<comment type="caution">
    <text evidence="2">The sequence shown here is derived from an EMBL/GenBank/DDBJ whole genome shotgun (WGS) entry which is preliminary data.</text>
</comment>
<reference evidence="2" key="2">
    <citation type="journal article" date="2021" name="PeerJ">
        <title>Extensive microbial diversity within the chicken gut microbiome revealed by metagenomics and culture.</title>
        <authorList>
            <person name="Gilroy R."/>
            <person name="Ravi A."/>
            <person name="Getino M."/>
            <person name="Pursley I."/>
            <person name="Horton D.L."/>
            <person name="Alikhan N.F."/>
            <person name="Baker D."/>
            <person name="Gharbi K."/>
            <person name="Hall N."/>
            <person name="Watson M."/>
            <person name="Adriaenssens E.M."/>
            <person name="Foster-Nyarko E."/>
            <person name="Jarju S."/>
            <person name="Secka A."/>
            <person name="Antonio M."/>
            <person name="Oren A."/>
            <person name="Chaudhuri R.R."/>
            <person name="La Ragione R."/>
            <person name="Hildebrand F."/>
            <person name="Pallen M.J."/>
        </authorList>
    </citation>
    <scope>NUCLEOTIDE SEQUENCE</scope>
    <source>
        <strain evidence="2">11167</strain>
    </source>
</reference>
<dbReference type="AlphaFoldDB" id="A0A9D9EA54"/>
<accession>A0A9D9EA54</accession>
<keyword evidence="1" id="KW-0732">Signal</keyword>
<dbReference type="Proteomes" id="UP000823633">
    <property type="component" value="Unassembled WGS sequence"/>
</dbReference>
<feature type="chain" id="PRO_5038789473" evidence="1">
    <location>
        <begin position="21"/>
        <end position="479"/>
    </location>
</feature>
<sequence>MKKTIAILLVAIMAVGSVFAAVTGEASLGAGLNFDNGNYGFIDSGAKVKIDVDLATADAEAIAEGDVYASVKASFGLKVYSGEKNIDEMEDPTFDGSWKVGLTADITEAMIAGANWSVSILGLDGAPNYAKGFQTYTVKKGIDKWGFERNDFDEQYSIDSNFDKATGIQATVYGYKVGFGLVGDYDSADTWKFADKLNVAALFETPEYNFNGLTLQAGAAYSYHSMNDDKVSEAKDHNLNMSVKAGYANDVLSASVASDMVLGIPTADGEKATFDAEVAANFVYDFLTVDAYYGTNPVTGKDPKGPASNSDNWDSYTKSYSEHMLSAQVKTDLNSFDVPVAITVGVNDIIAKQAIKAKVEVTPVAGLSLAVNGGYTIDDTGRAADGAILENNELVGKWSAGLDATYEMDIMKITAGVSAEQKIVDGDKVKLGMNAAVETSSLIPGATLKLAWADADDLTNTGTEKTQYGKVTASIKMTF</sequence>
<dbReference type="EMBL" id="JADIMU010000066">
    <property type="protein sequence ID" value="MBO8443989.1"/>
    <property type="molecule type" value="Genomic_DNA"/>
</dbReference>
<gene>
    <name evidence="2" type="ORF">IAC42_09595</name>
</gene>
<reference evidence="2" key="1">
    <citation type="submission" date="2020-10" db="EMBL/GenBank/DDBJ databases">
        <authorList>
            <person name="Gilroy R."/>
        </authorList>
    </citation>
    <scope>NUCLEOTIDE SEQUENCE</scope>
    <source>
        <strain evidence="2">11167</strain>
    </source>
</reference>
<feature type="signal peptide" evidence="1">
    <location>
        <begin position="1"/>
        <end position="20"/>
    </location>
</feature>
<evidence type="ECO:0000256" key="1">
    <source>
        <dbReference type="SAM" id="SignalP"/>
    </source>
</evidence>
<name>A0A9D9EA54_9SPIR</name>
<proteinExistence type="predicted"/>
<protein>
    <submittedName>
        <fullName evidence="2">Uncharacterized protein</fullName>
    </submittedName>
</protein>
<organism evidence="2 3">
    <name type="scientific">Candidatus Aphodenecus pullistercoris</name>
    <dbReference type="NCBI Taxonomy" id="2840669"/>
    <lineage>
        <taxon>Bacteria</taxon>
        <taxon>Pseudomonadati</taxon>
        <taxon>Spirochaetota</taxon>
        <taxon>Spirochaetia</taxon>
        <taxon>Spirochaetales</taxon>
        <taxon>Candidatus Aphodenecus</taxon>
    </lineage>
</organism>
<evidence type="ECO:0000313" key="2">
    <source>
        <dbReference type="EMBL" id="MBO8443989.1"/>
    </source>
</evidence>
<evidence type="ECO:0000313" key="3">
    <source>
        <dbReference type="Proteomes" id="UP000823633"/>
    </source>
</evidence>